<organism evidence="2">
    <name type="scientific">Anoxybacillus flavithermus</name>
    <dbReference type="NCBI Taxonomy" id="33934"/>
    <lineage>
        <taxon>Bacteria</taxon>
        <taxon>Bacillati</taxon>
        <taxon>Bacillota</taxon>
        <taxon>Bacilli</taxon>
        <taxon>Bacillales</taxon>
        <taxon>Anoxybacillaceae</taxon>
        <taxon>Anoxybacillus</taxon>
    </lineage>
</organism>
<comment type="caution">
    <text evidence="2">The sequence shown here is derived from an EMBL/GenBank/DDBJ whole genome shotgun (WGS) entry which is preliminary data.</text>
</comment>
<keyword evidence="1" id="KW-1133">Transmembrane helix</keyword>
<keyword evidence="1" id="KW-0812">Transmembrane</keyword>
<dbReference type="PANTHER" id="PTHR40040">
    <property type="entry name" value="SMALL HYDROPHOBIC PROTEIN-RELATED"/>
    <property type="match status" value="1"/>
</dbReference>
<dbReference type="AlphaFoldDB" id="A0A094LC39"/>
<reference evidence="2" key="1">
    <citation type="submission" date="2014-08" db="EMBL/GenBank/DDBJ databases">
        <title>Fullgenome sequencing of Anoxybacillus sp.25 isolate from Garga hot-spring Russia.</title>
        <authorList>
            <person name="Rozanov A.S."/>
            <person name="Kotenko A.V."/>
            <person name="Malup T.K."/>
            <person name="Peltek S.E."/>
        </authorList>
    </citation>
    <scope>NUCLEOTIDE SEQUENCE [LARGE SCALE GENOMIC DNA]</scope>
    <source>
        <strain evidence="2">25</strain>
    </source>
</reference>
<name>A0A094LC39_9BACL</name>
<accession>A0A094LC39</accession>
<evidence type="ECO:0000313" key="2">
    <source>
        <dbReference type="EMBL" id="KFZ32458.1"/>
    </source>
</evidence>
<dbReference type="EMBL" id="JPZO01000028">
    <property type="protein sequence ID" value="KFZ32458.1"/>
    <property type="molecule type" value="Genomic_DNA"/>
</dbReference>
<evidence type="ECO:0000256" key="1">
    <source>
        <dbReference type="SAM" id="Phobius"/>
    </source>
</evidence>
<protein>
    <submittedName>
        <fullName evidence="2">Membrane protein</fullName>
    </submittedName>
</protein>
<dbReference type="PANTHER" id="PTHR40040:SF1">
    <property type="entry name" value="MEMBRANE PROTEIN"/>
    <property type="match status" value="1"/>
</dbReference>
<keyword evidence="1" id="KW-0472">Membrane</keyword>
<feature type="transmembrane region" description="Helical" evidence="1">
    <location>
        <begin position="98"/>
        <end position="116"/>
    </location>
</feature>
<feature type="transmembrane region" description="Helical" evidence="1">
    <location>
        <begin position="60"/>
        <end position="86"/>
    </location>
</feature>
<proteinExistence type="predicted"/>
<dbReference type="InterPro" id="IPR055338">
    <property type="entry name" value="YqfX-like"/>
</dbReference>
<gene>
    <name evidence="2" type="ORF">JS44_06090</name>
</gene>
<sequence>MDNEHQRRSYDNERIDTVVNRVDTVPNVERDFMEETAGEIAEPIRFSEKEVDREQNGRGIGWLALALSVVSLFLMPVIMGAAGIIFGFIARRRGAETLGAWAIGIGAVSIILSFFVRFW</sequence>